<proteinExistence type="predicted"/>
<dbReference type="SUPFAM" id="SSF53335">
    <property type="entry name" value="S-adenosyl-L-methionine-dependent methyltransferases"/>
    <property type="match status" value="1"/>
</dbReference>
<dbReference type="CDD" id="cd02440">
    <property type="entry name" value="AdoMet_MTases"/>
    <property type="match status" value="1"/>
</dbReference>
<evidence type="ECO:0000313" key="3">
    <source>
        <dbReference type="EMBL" id="OEH85767.1"/>
    </source>
</evidence>
<keyword evidence="4" id="KW-1185">Reference proteome</keyword>
<dbReference type="InterPro" id="IPR002052">
    <property type="entry name" value="DNA_methylase_N6_adenine_CS"/>
</dbReference>
<keyword evidence="2 3" id="KW-0808">Transferase</keyword>
<protein>
    <submittedName>
        <fullName evidence="3">16S rRNA (Guanine(966)-N(2))-methyltransferase RsmD</fullName>
    </submittedName>
</protein>
<dbReference type="PIRSF" id="PIRSF004553">
    <property type="entry name" value="CHP00095"/>
    <property type="match status" value="1"/>
</dbReference>
<dbReference type="NCBIfam" id="TIGR00095">
    <property type="entry name" value="16S rRNA (guanine(966)-N(2))-methyltransferase RsmD"/>
    <property type="match status" value="1"/>
</dbReference>
<dbReference type="InterPro" id="IPR004398">
    <property type="entry name" value="RNA_MeTrfase_RsmD"/>
</dbReference>
<dbReference type="Gene3D" id="3.40.50.150">
    <property type="entry name" value="Vaccinia Virus protein VP39"/>
    <property type="match status" value="1"/>
</dbReference>
<comment type="caution">
    <text evidence="3">The sequence shown here is derived from an EMBL/GenBank/DDBJ whole genome shotgun (WGS) entry which is preliminary data.</text>
</comment>
<dbReference type="AlphaFoldDB" id="A0A1E5L6I1"/>
<organism evidence="3 4">
    <name type="scientific">Desulfuribacillus stibiiarsenatis</name>
    <dbReference type="NCBI Taxonomy" id="1390249"/>
    <lineage>
        <taxon>Bacteria</taxon>
        <taxon>Bacillati</taxon>
        <taxon>Bacillota</taxon>
        <taxon>Desulfuribacillia</taxon>
        <taxon>Desulfuribacillales</taxon>
        <taxon>Desulfuribacillaceae</taxon>
        <taxon>Desulfuribacillus</taxon>
    </lineage>
</organism>
<evidence type="ECO:0000256" key="2">
    <source>
        <dbReference type="ARBA" id="ARBA00022679"/>
    </source>
</evidence>
<dbReference type="PANTHER" id="PTHR43542">
    <property type="entry name" value="METHYLTRANSFERASE"/>
    <property type="match status" value="1"/>
</dbReference>
<name>A0A1E5L6I1_9FIRM</name>
<reference evidence="3 4" key="1">
    <citation type="submission" date="2016-09" db="EMBL/GenBank/DDBJ databases">
        <title>Desulfuribacillus arsenicus sp. nov., an obligately anaerobic, dissimilatory arsenic- and antimonate-reducing bacterium isolated from anoxic sediments.</title>
        <authorList>
            <person name="Abin C.A."/>
            <person name="Hollibaugh J.T."/>
        </authorList>
    </citation>
    <scope>NUCLEOTIDE SEQUENCE [LARGE SCALE GENOMIC DNA]</scope>
    <source>
        <strain evidence="3 4">MLFW-2</strain>
    </source>
</reference>
<sequence length="188" mass="21113">MRIISGEKKGLRLKAVPGMNTRPTTDRVKESVFNIIGPYFADCYVLDLFAGSGALGIEAVSRGAARSVFVDNATVAINTIQENLRLANVIDRAEVLKSDWKSACDKLASKGYSFDLVFLDPPYQQFENQIETILQTLLDKELLNRHAKIICEQDSKSNLPLQFMNLSGKYYKYGNTGITVFYKEENEE</sequence>
<dbReference type="InterPro" id="IPR029063">
    <property type="entry name" value="SAM-dependent_MTases_sf"/>
</dbReference>
<dbReference type="STRING" id="1390249.BHU72_03010"/>
<dbReference type="PANTHER" id="PTHR43542:SF1">
    <property type="entry name" value="METHYLTRANSFERASE"/>
    <property type="match status" value="1"/>
</dbReference>
<dbReference type="GO" id="GO:0008168">
    <property type="term" value="F:methyltransferase activity"/>
    <property type="evidence" value="ECO:0007669"/>
    <property type="project" value="UniProtKB-KW"/>
</dbReference>
<dbReference type="GO" id="GO:0031167">
    <property type="term" value="P:rRNA methylation"/>
    <property type="evidence" value="ECO:0007669"/>
    <property type="project" value="InterPro"/>
</dbReference>
<dbReference type="RefSeq" id="WP_069701850.1">
    <property type="nucleotide sequence ID" value="NZ_MJAT01000012.1"/>
</dbReference>
<dbReference type="OrthoDB" id="9803017at2"/>
<dbReference type="PROSITE" id="PS00092">
    <property type="entry name" value="N6_MTASE"/>
    <property type="match status" value="1"/>
</dbReference>
<dbReference type="EMBL" id="MJAT01000012">
    <property type="protein sequence ID" value="OEH85767.1"/>
    <property type="molecule type" value="Genomic_DNA"/>
</dbReference>
<evidence type="ECO:0000256" key="1">
    <source>
        <dbReference type="ARBA" id="ARBA00022603"/>
    </source>
</evidence>
<dbReference type="GO" id="GO:0003676">
    <property type="term" value="F:nucleic acid binding"/>
    <property type="evidence" value="ECO:0007669"/>
    <property type="project" value="InterPro"/>
</dbReference>
<dbReference type="Proteomes" id="UP000095255">
    <property type="component" value="Unassembled WGS sequence"/>
</dbReference>
<keyword evidence="1 3" id="KW-0489">Methyltransferase</keyword>
<evidence type="ECO:0000313" key="4">
    <source>
        <dbReference type="Proteomes" id="UP000095255"/>
    </source>
</evidence>
<dbReference type="Pfam" id="PF03602">
    <property type="entry name" value="Cons_hypoth95"/>
    <property type="match status" value="1"/>
</dbReference>
<accession>A0A1E5L6I1</accession>
<gene>
    <name evidence="3" type="ORF">BHU72_03010</name>
</gene>